<dbReference type="Proteomes" id="UP001152523">
    <property type="component" value="Unassembled WGS sequence"/>
</dbReference>
<keyword evidence="3" id="KW-1185">Reference proteome</keyword>
<evidence type="ECO:0000256" key="1">
    <source>
        <dbReference type="SAM" id="SignalP"/>
    </source>
</evidence>
<keyword evidence="1" id="KW-0732">Signal</keyword>
<evidence type="ECO:0000313" key="2">
    <source>
        <dbReference type="EMBL" id="CAH9072464.1"/>
    </source>
</evidence>
<accession>A0AAV0CCI6</accession>
<sequence>MREVIIVMFVEWLLVLLFAYYTDQITSSGKTPPLFLQSFQKKHSPLYQRSNLQRQGSNDSIEVEKHDVVPEIVNKFGNILDNLKMAVDRVRSWCMFKINC</sequence>
<protein>
    <submittedName>
        <fullName evidence="2">Uncharacterized protein</fullName>
    </submittedName>
</protein>
<feature type="chain" id="PRO_5044021205" evidence="1">
    <location>
        <begin position="20"/>
        <end position="100"/>
    </location>
</feature>
<name>A0AAV0CCI6_9ASTE</name>
<proteinExistence type="predicted"/>
<evidence type="ECO:0000313" key="3">
    <source>
        <dbReference type="Proteomes" id="UP001152523"/>
    </source>
</evidence>
<dbReference type="AlphaFoldDB" id="A0AAV0CCI6"/>
<feature type="signal peptide" evidence="1">
    <location>
        <begin position="1"/>
        <end position="19"/>
    </location>
</feature>
<organism evidence="2 3">
    <name type="scientific">Cuscuta epithymum</name>
    <dbReference type="NCBI Taxonomy" id="186058"/>
    <lineage>
        <taxon>Eukaryota</taxon>
        <taxon>Viridiplantae</taxon>
        <taxon>Streptophyta</taxon>
        <taxon>Embryophyta</taxon>
        <taxon>Tracheophyta</taxon>
        <taxon>Spermatophyta</taxon>
        <taxon>Magnoliopsida</taxon>
        <taxon>eudicotyledons</taxon>
        <taxon>Gunneridae</taxon>
        <taxon>Pentapetalae</taxon>
        <taxon>asterids</taxon>
        <taxon>lamiids</taxon>
        <taxon>Solanales</taxon>
        <taxon>Convolvulaceae</taxon>
        <taxon>Cuscuteae</taxon>
        <taxon>Cuscuta</taxon>
        <taxon>Cuscuta subgen. Cuscuta</taxon>
    </lineage>
</organism>
<comment type="caution">
    <text evidence="2">The sequence shown here is derived from an EMBL/GenBank/DDBJ whole genome shotgun (WGS) entry which is preliminary data.</text>
</comment>
<reference evidence="2" key="1">
    <citation type="submission" date="2022-07" db="EMBL/GenBank/DDBJ databases">
        <authorList>
            <person name="Macas J."/>
            <person name="Novak P."/>
            <person name="Neumann P."/>
        </authorList>
    </citation>
    <scope>NUCLEOTIDE SEQUENCE</scope>
</reference>
<dbReference type="EMBL" id="CAMAPF010000022">
    <property type="protein sequence ID" value="CAH9072464.1"/>
    <property type="molecule type" value="Genomic_DNA"/>
</dbReference>
<gene>
    <name evidence="2" type="ORF">CEPIT_LOCUS4310</name>
</gene>